<dbReference type="Proteomes" id="UP001159363">
    <property type="component" value="Chromosome 7"/>
</dbReference>
<feature type="compositionally biased region" description="Basic and acidic residues" evidence="1">
    <location>
        <begin position="1"/>
        <end position="11"/>
    </location>
</feature>
<evidence type="ECO:0000313" key="2">
    <source>
        <dbReference type="EMBL" id="KAJ8877094.1"/>
    </source>
</evidence>
<reference evidence="2 3" key="1">
    <citation type="submission" date="2023-02" db="EMBL/GenBank/DDBJ databases">
        <title>LHISI_Scaffold_Assembly.</title>
        <authorList>
            <person name="Stuart O.P."/>
            <person name="Cleave R."/>
            <person name="Magrath M.J.L."/>
            <person name="Mikheyev A.S."/>
        </authorList>
    </citation>
    <scope>NUCLEOTIDE SEQUENCE [LARGE SCALE GENOMIC DNA]</scope>
    <source>
        <strain evidence="2">Daus_M_001</strain>
        <tissue evidence="2">Leg muscle</tissue>
    </source>
</reference>
<evidence type="ECO:0000313" key="3">
    <source>
        <dbReference type="Proteomes" id="UP001159363"/>
    </source>
</evidence>
<proteinExistence type="predicted"/>
<name>A0ABQ9GYK3_9NEOP</name>
<gene>
    <name evidence="2" type="ORF">PR048_021546</name>
</gene>
<evidence type="ECO:0000256" key="1">
    <source>
        <dbReference type="SAM" id="MobiDB-lite"/>
    </source>
</evidence>
<comment type="caution">
    <text evidence="2">The sequence shown here is derived from an EMBL/GenBank/DDBJ whole genome shotgun (WGS) entry which is preliminary data.</text>
</comment>
<protein>
    <submittedName>
        <fullName evidence="2">Uncharacterized protein</fullName>
    </submittedName>
</protein>
<organism evidence="2 3">
    <name type="scientific">Dryococelus australis</name>
    <dbReference type="NCBI Taxonomy" id="614101"/>
    <lineage>
        <taxon>Eukaryota</taxon>
        <taxon>Metazoa</taxon>
        <taxon>Ecdysozoa</taxon>
        <taxon>Arthropoda</taxon>
        <taxon>Hexapoda</taxon>
        <taxon>Insecta</taxon>
        <taxon>Pterygota</taxon>
        <taxon>Neoptera</taxon>
        <taxon>Polyneoptera</taxon>
        <taxon>Phasmatodea</taxon>
        <taxon>Verophasmatodea</taxon>
        <taxon>Anareolatae</taxon>
        <taxon>Phasmatidae</taxon>
        <taxon>Eurycanthinae</taxon>
        <taxon>Dryococelus</taxon>
    </lineage>
</organism>
<feature type="region of interest" description="Disordered" evidence="1">
    <location>
        <begin position="1"/>
        <end position="23"/>
    </location>
</feature>
<sequence>MMMMERSKNWEKQTANSRGVEAKQTVMTNMYPHQEKQYPEKIRLDQTVMICDI</sequence>
<accession>A0ABQ9GYK3</accession>
<dbReference type="EMBL" id="JARBHB010000008">
    <property type="protein sequence ID" value="KAJ8877094.1"/>
    <property type="molecule type" value="Genomic_DNA"/>
</dbReference>
<keyword evidence="3" id="KW-1185">Reference proteome</keyword>